<dbReference type="Proteomes" id="UP000031057">
    <property type="component" value="Unassembled WGS sequence"/>
</dbReference>
<feature type="non-terminal residue" evidence="1">
    <location>
        <position position="1"/>
    </location>
</feature>
<evidence type="ECO:0000313" key="1">
    <source>
        <dbReference type="EMBL" id="KHK86758.1"/>
    </source>
</evidence>
<dbReference type="EMBL" id="JTDI01000067">
    <property type="protein sequence ID" value="KHK86758.1"/>
    <property type="molecule type" value="Genomic_DNA"/>
</dbReference>
<protein>
    <recommendedName>
        <fullName evidence="3">Alpha/beta hydrolase</fullName>
    </recommendedName>
</protein>
<organism evidence="1 2">
    <name type="scientific">Novosphingobium malaysiense</name>
    <dbReference type="NCBI Taxonomy" id="1348853"/>
    <lineage>
        <taxon>Bacteria</taxon>
        <taxon>Pseudomonadati</taxon>
        <taxon>Pseudomonadota</taxon>
        <taxon>Alphaproteobacteria</taxon>
        <taxon>Sphingomonadales</taxon>
        <taxon>Sphingomonadaceae</taxon>
        <taxon>Novosphingobium</taxon>
    </lineage>
</organism>
<accession>A0A0B1Z9D1</accession>
<name>A0A0B1Z9D1_9SPHN</name>
<proteinExistence type="predicted"/>
<dbReference type="InterPro" id="IPR029058">
    <property type="entry name" value="AB_hydrolase_fold"/>
</dbReference>
<comment type="caution">
    <text evidence="1">The sequence shown here is derived from an EMBL/GenBank/DDBJ whole genome shotgun (WGS) entry which is preliminary data.</text>
</comment>
<dbReference type="RefSeq" id="WP_039290911.1">
    <property type="nucleotide sequence ID" value="NZ_JTDI01000067.1"/>
</dbReference>
<dbReference type="Gene3D" id="3.40.50.1820">
    <property type="entry name" value="alpha/beta hydrolase"/>
    <property type="match status" value="1"/>
</dbReference>
<sequence>AVCAKPVSEAVLDWMFSVFMQAAPGADRSLAELATIDQRNILAEIDFPVLSFVGSEDAFTPPGIGEFAASCAKNGRVIRFEGCGHGPMFENYEDYCAALLGFLAELETAS</sequence>
<keyword evidence="2" id="KW-1185">Reference proteome</keyword>
<dbReference type="SUPFAM" id="SSF53474">
    <property type="entry name" value="alpha/beta-Hydrolases"/>
    <property type="match status" value="1"/>
</dbReference>
<gene>
    <name evidence="1" type="ORF">LK12_23530</name>
</gene>
<dbReference type="AlphaFoldDB" id="A0A0B1Z9D1"/>
<dbReference type="STRING" id="1348853.LK12_23530"/>
<evidence type="ECO:0008006" key="3">
    <source>
        <dbReference type="Google" id="ProtNLM"/>
    </source>
</evidence>
<reference evidence="1 2" key="1">
    <citation type="submission" date="2014-10" db="EMBL/GenBank/DDBJ databases">
        <title>Genome sequence of Novosphingobium malaysiense MUSC 273(T).</title>
        <authorList>
            <person name="Lee L.-H."/>
        </authorList>
    </citation>
    <scope>NUCLEOTIDE SEQUENCE [LARGE SCALE GENOMIC DNA]</scope>
    <source>
        <strain evidence="1 2">MUSC 273</strain>
    </source>
</reference>
<evidence type="ECO:0000313" key="2">
    <source>
        <dbReference type="Proteomes" id="UP000031057"/>
    </source>
</evidence>